<evidence type="ECO:0000313" key="1">
    <source>
        <dbReference type="EMBL" id="MDN5200330.1"/>
    </source>
</evidence>
<dbReference type="Proteomes" id="UP001172082">
    <property type="component" value="Unassembled WGS sequence"/>
</dbReference>
<comment type="caution">
    <text evidence="1">The sequence shown here is derived from an EMBL/GenBank/DDBJ whole genome shotgun (WGS) entry which is preliminary data.</text>
</comment>
<evidence type="ECO:0008006" key="3">
    <source>
        <dbReference type="Google" id="ProtNLM"/>
    </source>
</evidence>
<keyword evidence="2" id="KW-1185">Reference proteome</keyword>
<accession>A0ABT8KHZ3</accession>
<evidence type="ECO:0000313" key="2">
    <source>
        <dbReference type="Proteomes" id="UP001172082"/>
    </source>
</evidence>
<sequence length="244" mass="28584">MKKSILALSAIVIAFQLCLGKSVNQFKCETHMKNLKSKKIYEMALFEITDEALSQFKALNQKTISALSGFKGYLNSHTYQSVSDPNLVLDVVAWETLEDAKRAAEIFEYDERFTDYKKAIKTIKYFDHVVEIDDNPQFQFRAVRDSDIFEFATINLDDQRKNGFSDSREPLFNYLGKTYDGFKQVTTYRSMSKAEVRIDFGVWENETVCERAQKELESHELLLNFMQHMDMKKEMIMAFFKRIR</sequence>
<reference evidence="1" key="1">
    <citation type="submission" date="2023-06" db="EMBL/GenBank/DDBJ databases">
        <title>Genomic of Parafulvivirga corallium.</title>
        <authorList>
            <person name="Wang G."/>
        </authorList>
    </citation>
    <scope>NUCLEOTIDE SEQUENCE</scope>
    <source>
        <strain evidence="1">BMA10</strain>
    </source>
</reference>
<proteinExistence type="predicted"/>
<organism evidence="1 2">
    <name type="scientific">Splendidivirga corallicola</name>
    <dbReference type="NCBI Taxonomy" id="3051826"/>
    <lineage>
        <taxon>Bacteria</taxon>
        <taxon>Pseudomonadati</taxon>
        <taxon>Bacteroidota</taxon>
        <taxon>Cytophagia</taxon>
        <taxon>Cytophagales</taxon>
        <taxon>Splendidivirgaceae</taxon>
        <taxon>Splendidivirga</taxon>
    </lineage>
</organism>
<dbReference type="RefSeq" id="WP_346750355.1">
    <property type="nucleotide sequence ID" value="NZ_JAUJEA010000001.1"/>
</dbReference>
<name>A0ABT8KHZ3_9BACT</name>
<gene>
    <name evidence="1" type="ORF">QQ008_03135</name>
</gene>
<protein>
    <recommendedName>
        <fullName evidence="3">ABM domain-containing protein</fullName>
    </recommendedName>
</protein>
<dbReference type="EMBL" id="JAUJEA010000001">
    <property type="protein sequence ID" value="MDN5200330.1"/>
    <property type="molecule type" value="Genomic_DNA"/>
</dbReference>
<dbReference type="SUPFAM" id="SSF54909">
    <property type="entry name" value="Dimeric alpha+beta barrel"/>
    <property type="match status" value="1"/>
</dbReference>
<dbReference type="Gene3D" id="3.30.70.100">
    <property type="match status" value="1"/>
</dbReference>
<dbReference type="InterPro" id="IPR011008">
    <property type="entry name" value="Dimeric_a/b-barrel"/>
</dbReference>